<sequence length="96" mass="11213">VADLPCCHASVLIWLRTKHILLNMHLHRITKAKMSDCPHCPGTKEDIPHFILRCPHYTRERQILVRHLQRQAYQLPHLLSHSKAILYLMNYVNGTG</sequence>
<reference evidence="2" key="2">
    <citation type="submission" date="2015-01" db="EMBL/GenBank/DDBJ databases">
        <title>Evolutionary Origins and Diversification of the Mycorrhizal Mutualists.</title>
        <authorList>
            <consortium name="DOE Joint Genome Institute"/>
            <consortium name="Mycorrhizal Genomics Consortium"/>
            <person name="Kohler A."/>
            <person name="Kuo A."/>
            <person name="Nagy L.G."/>
            <person name="Floudas D."/>
            <person name="Copeland A."/>
            <person name="Barry K.W."/>
            <person name="Cichocki N."/>
            <person name="Veneault-Fourrey C."/>
            <person name="LaButti K."/>
            <person name="Lindquist E.A."/>
            <person name="Lipzen A."/>
            <person name="Lundell T."/>
            <person name="Morin E."/>
            <person name="Murat C."/>
            <person name="Riley R."/>
            <person name="Ohm R."/>
            <person name="Sun H."/>
            <person name="Tunlid A."/>
            <person name="Henrissat B."/>
            <person name="Grigoriev I.V."/>
            <person name="Hibbett D.S."/>
            <person name="Martin F."/>
        </authorList>
    </citation>
    <scope>NUCLEOTIDE SEQUENCE [LARGE SCALE GENOMIC DNA]</scope>
    <source>
        <strain evidence="2">Ve08.2h10</strain>
    </source>
</reference>
<evidence type="ECO:0000313" key="2">
    <source>
        <dbReference type="Proteomes" id="UP000054538"/>
    </source>
</evidence>
<proteinExistence type="predicted"/>
<protein>
    <recommendedName>
        <fullName evidence="3">Reverse transcriptase zinc-binding domain-containing protein</fullName>
    </recommendedName>
</protein>
<evidence type="ECO:0008006" key="3">
    <source>
        <dbReference type="Google" id="ProtNLM"/>
    </source>
</evidence>
<dbReference type="AlphaFoldDB" id="A0A0D0DBJ6"/>
<organism evidence="1 2">
    <name type="scientific">Paxillus rubicundulus Ve08.2h10</name>
    <dbReference type="NCBI Taxonomy" id="930991"/>
    <lineage>
        <taxon>Eukaryota</taxon>
        <taxon>Fungi</taxon>
        <taxon>Dikarya</taxon>
        <taxon>Basidiomycota</taxon>
        <taxon>Agaricomycotina</taxon>
        <taxon>Agaricomycetes</taxon>
        <taxon>Agaricomycetidae</taxon>
        <taxon>Boletales</taxon>
        <taxon>Paxilineae</taxon>
        <taxon>Paxillaceae</taxon>
        <taxon>Paxillus</taxon>
    </lineage>
</organism>
<keyword evidence="2" id="KW-1185">Reference proteome</keyword>
<dbReference type="HOGENOM" id="CLU_146165_0_0_1"/>
<dbReference type="EMBL" id="KN826757">
    <property type="protein sequence ID" value="KIK77984.1"/>
    <property type="molecule type" value="Genomic_DNA"/>
</dbReference>
<feature type="non-terminal residue" evidence="1">
    <location>
        <position position="1"/>
    </location>
</feature>
<reference evidence="1 2" key="1">
    <citation type="submission" date="2014-04" db="EMBL/GenBank/DDBJ databases">
        <authorList>
            <consortium name="DOE Joint Genome Institute"/>
            <person name="Kuo A."/>
            <person name="Kohler A."/>
            <person name="Jargeat P."/>
            <person name="Nagy L.G."/>
            <person name="Floudas D."/>
            <person name="Copeland A."/>
            <person name="Barry K.W."/>
            <person name="Cichocki N."/>
            <person name="Veneault-Fourrey C."/>
            <person name="LaButti K."/>
            <person name="Lindquist E.A."/>
            <person name="Lipzen A."/>
            <person name="Lundell T."/>
            <person name="Morin E."/>
            <person name="Murat C."/>
            <person name="Sun H."/>
            <person name="Tunlid A."/>
            <person name="Henrissat B."/>
            <person name="Grigoriev I.V."/>
            <person name="Hibbett D.S."/>
            <person name="Martin F."/>
            <person name="Nordberg H.P."/>
            <person name="Cantor M.N."/>
            <person name="Hua S.X."/>
        </authorList>
    </citation>
    <scope>NUCLEOTIDE SEQUENCE [LARGE SCALE GENOMIC DNA]</scope>
    <source>
        <strain evidence="1 2">Ve08.2h10</strain>
    </source>
</reference>
<name>A0A0D0DBJ6_9AGAM</name>
<dbReference type="Proteomes" id="UP000054538">
    <property type="component" value="Unassembled WGS sequence"/>
</dbReference>
<accession>A0A0D0DBJ6</accession>
<dbReference type="OrthoDB" id="2674711at2759"/>
<gene>
    <name evidence="1" type="ORF">PAXRUDRAFT_165213</name>
</gene>
<evidence type="ECO:0000313" key="1">
    <source>
        <dbReference type="EMBL" id="KIK77984.1"/>
    </source>
</evidence>
<dbReference type="InParanoid" id="A0A0D0DBJ6"/>